<evidence type="ECO:0000256" key="2">
    <source>
        <dbReference type="ARBA" id="ARBA00007317"/>
    </source>
</evidence>
<keyword evidence="4 7" id="KW-0450">Lipoyl</keyword>
<gene>
    <name evidence="11" type="ORF">BJX66DRAFT_348165</name>
</gene>
<evidence type="ECO:0000256" key="8">
    <source>
        <dbReference type="SAM" id="MobiDB-lite"/>
    </source>
</evidence>
<dbReference type="PROSITE" id="PS51826">
    <property type="entry name" value="PSBD"/>
    <property type="match status" value="1"/>
</dbReference>
<dbReference type="Gene3D" id="3.30.559.10">
    <property type="entry name" value="Chloramphenicol acetyltransferase-like domain"/>
    <property type="match status" value="1"/>
</dbReference>
<evidence type="ECO:0000256" key="3">
    <source>
        <dbReference type="ARBA" id="ARBA00022679"/>
    </source>
</evidence>
<evidence type="ECO:0000313" key="12">
    <source>
        <dbReference type="Proteomes" id="UP001610563"/>
    </source>
</evidence>
<dbReference type="SUPFAM" id="SSF47005">
    <property type="entry name" value="Peripheral subunit-binding domain of 2-oxo acid dehydrogenase complex"/>
    <property type="match status" value="1"/>
</dbReference>
<dbReference type="SUPFAM" id="SSF52777">
    <property type="entry name" value="CoA-dependent acyltransferases"/>
    <property type="match status" value="1"/>
</dbReference>
<protein>
    <recommendedName>
        <fullName evidence="7">Dihydrolipoamide acetyltransferase component of pyruvate dehydrogenase complex</fullName>
        <ecNumber evidence="7">2.3.1.-</ecNumber>
    </recommendedName>
</protein>
<dbReference type="EMBL" id="JBFTWV010000172">
    <property type="protein sequence ID" value="KAL2784638.1"/>
    <property type="molecule type" value="Genomic_DNA"/>
</dbReference>
<dbReference type="Proteomes" id="UP001610563">
    <property type="component" value="Unassembled WGS sequence"/>
</dbReference>
<evidence type="ECO:0000256" key="1">
    <source>
        <dbReference type="ARBA" id="ARBA00001938"/>
    </source>
</evidence>
<dbReference type="InterPro" id="IPR011053">
    <property type="entry name" value="Single_hybrid_motif"/>
</dbReference>
<evidence type="ECO:0000256" key="4">
    <source>
        <dbReference type="ARBA" id="ARBA00022823"/>
    </source>
</evidence>
<keyword evidence="6 7" id="KW-0012">Acyltransferase</keyword>
<sequence>MRAVVARQYRACSRGLSWSAARHGPFSAQRRGDADRKLFHSSAVRPRIQPYLLADIGEGITECRVVQWFVKPGDRVEQFEPICEVQSDKASVEITSRYDGVITAIHHEADEMATVGKPLLDIDVEDEPSDGDTVPTQASPAEEIQPPNKGPDPEPAITSSASRAEASSKPPERPSSGLAAPAVRRMMKEHSIDIGKVAGTGKNGRVLKEDMLRYISERDTPQPTAPTPTTDGADEVVRLSPTDSQMFKIMTRALSIPHFGYAHNVDLTSLNNLRRKVNAHLGTSPQNESKPVTKLSPLPFILKALSQTFLRYPRLNAHLDVETDPNAPRLTHKHSHDFGIAVDTPNGLLVPVVKGVQNHSIMSLAVEIKRLSELAKAGKLAPSDMKGATFTVSNIGSIGGAVVNPVIVPPMVAIVGVGKVEEVPVFVQNEQGGTEIVKRERVVLSWSADHRVLDGASVARCAESLARSLESIDELGLWLK</sequence>
<evidence type="ECO:0000313" key="11">
    <source>
        <dbReference type="EMBL" id="KAL2784638.1"/>
    </source>
</evidence>
<keyword evidence="5" id="KW-0809">Transit peptide</keyword>
<dbReference type="InterPro" id="IPR036625">
    <property type="entry name" value="E3-bd_dom_sf"/>
</dbReference>
<dbReference type="Gene3D" id="2.40.50.100">
    <property type="match status" value="1"/>
</dbReference>
<keyword evidence="12" id="KW-1185">Reference proteome</keyword>
<comment type="caution">
    <text evidence="11">The sequence shown here is derived from an EMBL/GenBank/DDBJ whole genome shotgun (WGS) entry which is preliminary data.</text>
</comment>
<feature type="domain" description="Lipoyl-binding" evidence="9">
    <location>
        <begin position="48"/>
        <end position="123"/>
    </location>
</feature>
<dbReference type="PANTHER" id="PTHR43178">
    <property type="entry name" value="DIHYDROLIPOAMIDE ACETYLTRANSFERASE COMPONENT OF PYRUVATE DEHYDROGENASE COMPLEX"/>
    <property type="match status" value="1"/>
</dbReference>
<dbReference type="Gene3D" id="4.10.320.10">
    <property type="entry name" value="E3-binding domain"/>
    <property type="match status" value="1"/>
</dbReference>
<evidence type="ECO:0000256" key="7">
    <source>
        <dbReference type="RuleBase" id="RU003423"/>
    </source>
</evidence>
<dbReference type="Pfam" id="PF02817">
    <property type="entry name" value="E3_binding"/>
    <property type="match status" value="1"/>
</dbReference>
<accession>A0ABR4FN36</accession>
<evidence type="ECO:0000256" key="6">
    <source>
        <dbReference type="ARBA" id="ARBA00023315"/>
    </source>
</evidence>
<organism evidence="11 12">
    <name type="scientific">Aspergillus keveii</name>
    <dbReference type="NCBI Taxonomy" id="714993"/>
    <lineage>
        <taxon>Eukaryota</taxon>
        <taxon>Fungi</taxon>
        <taxon>Dikarya</taxon>
        <taxon>Ascomycota</taxon>
        <taxon>Pezizomycotina</taxon>
        <taxon>Eurotiomycetes</taxon>
        <taxon>Eurotiomycetidae</taxon>
        <taxon>Eurotiales</taxon>
        <taxon>Aspergillaceae</taxon>
        <taxon>Aspergillus</taxon>
        <taxon>Aspergillus subgen. Nidulantes</taxon>
    </lineage>
</organism>
<dbReference type="PROSITE" id="PS00189">
    <property type="entry name" value="LIPOYL"/>
    <property type="match status" value="1"/>
</dbReference>
<dbReference type="CDD" id="cd06849">
    <property type="entry name" value="lipoyl_domain"/>
    <property type="match status" value="1"/>
</dbReference>
<comment type="cofactor">
    <cofactor evidence="1 7">
        <name>(R)-lipoate</name>
        <dbReference type="ChEBI" id="CHEBI:83088"/>
    </cofactor>
</comment>
<dbReference type="GO" id="GO:0016746">
    <property type="term" value="F:acyltransferase activity"/>
    <property type="evidence" value="ECO:0007669"/>
    <property type="project" value="UniProtKB-KW"/>
</dbReference>
<feature type="region of interest" description="Disordered" evidence="8">
    <location>
        <begin position="216"/>
        <end position="235"/>
    </location>
</feature>
<name>A0ABR4FN36_9EURO</name>
<dbReference type="PANTHER" id="PTHR43178:SF5">
    <property type="entry name" value="LIPOAMIDE ACYLTRANSFERASE COMPONENT OF BRANCHED-CHAIN ALPHA-KETO ACID DEHYDROGENASE COMPLEX, MITOCHONDRIAL"/>
    <property type="match status" value="1"/>
</dbReference>
<dbReference type="InterPro" id="IPR004167">
    <property type="entry name" value="PSBD"/>
</dbReference>
<dbReference type="Pfam" id="PF00198">
    <property type="entry name" value="2-oxoacid_dh"/>
    <property type="match status" value="1"/>
</dbReference>
<evidence type="ECO:0000259" key="9">
    <source>
        <dbReference type="PROSITE" id="PS50968"/>
    </source>
</evidence>
<dbReference type="EC" id="2.3.1.-" evidence="7"/>
<dbReference type="InterPro" id="IPR000089">
    <property type="entry name" value="Biotin_lipoyl"/>
</dbReference>
<dbReference type="InterPro" id="IPR001078">
    <property type="entry name" value="2-oxoacid_DH_actylTfrase"/>
</dbReference>
<dbReference type="InterPro" id="IPR003016">
    <property type="entry name" value="2-oxoA_DH_lipoyl-BS"/>
</dbReference>
<keyword evidence="3 7" id="KW-0808">Transferase</keyword>
<dbReference type="InterPro" id="IPR050743">
    <property type="entry name" value="2-oxoacid_DH_E2_comp"/>
</dbReference>
<dbReference type="PROSITE" id="PS50968">
    <property type="entry name" value="BIOTINYL_LIPOYL"/>
    <property type="match status" value="1"/>
</dbReference>
<dbReference type="InterPro" id="IPR023213">
    <property type="entry name" value="CAT-like_dom_sf"/>
</dbReference>
<dbReference type="SUPFAM" id="SSF51230">
    <property type="entry name" value="Single hybrid motif"/>
    <property type="match status" value="1"/>
</dbReference>
<evidence type="ECO:0000256" key="5">
    <source>
        <dbReference type="ARBA" id="ARBA00022946"/>
    </source>
</evidence>
<comment type="similarity">
    <text evidence="2 7">Belongs to the 2-oxoacid dehydrogenase family.</text>
</comment>
<feature type="region of interest" description="Disordered" evidence="8">
    <location>
        <begin position="122"/>
        <end position="179"/>
    </location>
</feature>
<reference evidence="11 12" key="1">
    <citation type="submission" date="2024-07" db="EMBL/GenBank/DDBJ databases">
        <title>Section-level genome sequencing and comparative genomics of Aspergillus sections Usti and Cavernicolus.</title>
        <authorList>
            <consortium name="Lawrence Berkeley National Laboratory"/>
            <person name="Nybo J.L."/>
            <person name="Vesth T.C."/>
            <person name="Theobald S."/>
            <person name="Frisvad J.C."/>
            <person name="Larsen T.O."/>
            <person name="Kjaerboelling I."/>
            <person name="Rothschild-Mancinelli K."/>
            <person name="Lyhne E.K."/>
            <person name="Kogle M.E."/>
            <person name="Barry K."/>
            <person name="Clum A."/>
            <person name="Na H."/>
            <person name="Ledsgaard L."/>
            <person name="Lin J."/>
            <person name="Lipzen A."/>
            <person name="Kuo A."/>
            <person name="Riley R."/>
            <person name="Mondo S."/>
            <person name="Labutti K."/>
            <person name="Haridas S."/>
            <person name="Pangalinan J."/>
            <person name="Salamov A.A."/>
            <person name="Simmons B.A."/>
            <person name="Magnuson J.K."/>
            <person name="Chen J."/>
            <person name="Drula E."/>
            <person name="Henrissat B."/>
            <person name="Wiebenga A."/>
            <person name="Lubbers R.J."/>
            <person name="Gomes A.C."/>
            <person name="Makela M.R."/>
            <person name="Stajich J."/>
            <person name="Grigoriev I.V."/>
            <person name="Mortensen U.H."/>
            <person name="De Vries R.P."/>
            <person name="Baker S.E."/>
            <person name="Andersen M.R."/>
        </authorList>
    </citation>
    <scope>NUCLEOTIDE SEQUENCE [LARGE SCALE GENOMIC DNA]</scope>
    <source>
        <strain evidence="11 12">CBS 209.92</strain>
    </source>
</reference>
<feature type="domain" description="Peripheral subunit-binding (PSBD)" evidence="10">
    <location>
        <begin position="178"/>
        <end position="215"/>
    </location>
</feature>
<dbReference type="Pfam" id="PF00364">
    <property type="entry name" value="Biotin_lipoyl"/>
    <property type="match status" value="1"/>
</dbReference>
<proteinExistence type="inferred from homology"/>
<evidence type="ECO:0000259" key="10">
    <source>
        <dbReference type="PROSITE" id="PS51826"/>
    </source>
</evidence>